<name>A0ABP1DKA1_9APHY</name>
<evidence type="ECO:0008006" key="3">
    <source>
        <dbReference type="Google" id="ProtNLM"/>
    </source>
</evidence>
<gene>
    <name evidence="1" type="ORF">GFSPODELE1_LOCUS6766</name>
</gene>
<dbReference type="Gene3D" id="3.80.10.10">
    <property type="entry name" value="Ribonuclease Inhibitor"/>
    <property type="match status" value="1"/>
</dbReference>
<dbReference type="CDD" id="cd09917">
    <property type="entry name" value="F-box_SF"/>
    <property type="match status" value="1"/>
</dbReference>
<dbReference type="InterPro" id="IPR032675">
    <property type="entry name" value="LRR_dom_sf"/>
</dbReference>
<dbReference type="Proteomes" id="UP001497453">
    <property type="component" value="Chromosome 4"/>
</dbReference>
<evidence type="ECO:0000313" key="1">
    <source>
        <dbReference type="EMBL" id="CAL1708245.1"/>
    </source>
</evidence>
<dbReference type="SUPFAM" id="SSF81383">
    <property type="entry name" value="F-box domain"/>
    <property type="match status" value="1"/>
</dbReference>
<reference evidence="2" key="1">
    <citation type="submission" date="2024-04" db="EMBL/GenBank/DDBJ databases">
        <authorList>
            <person name="Shaw F."/>
            <person name="Minotto A."/>
        </authorList>
    </citation>
    <scope>NUCLEOTIDE SEQUENCE [LARGE SCALE GENOMIC DNA]</scope>
</reference>
<dbReference type="EMBL" id="OZ037947">
    <property type="protein sequence ID" value="CAL1708245.1"/>
    <property type="molecule type" value="Genomic_DNA"/>
</dbReference>
<accession>A0ABP1DKA1</accession>
<keyword evidence="2" id="KW-1185">Reference proteome</keyword>
<sequence>MTDIAECDGDQPSAPARLPVELIRLIIQNLVLDRPALQACAITCHTWSELCREILFHTVHLDLKEKREDIHIPFISNIDPIAARLETYLQFYSSTPAVVRHVRAIVLKYSPTCNRIFKPKELRAVMSVFPRLLNLELPNCEFVVGDDISPPFIHELEGLSLQFATFDSTQSLLDFLAQFSGLRRLSLNYVEIRSSPLNDQHTFHHFPREPVWHITHLDTMSYVSEAILKMVRGLSALDTLCSLRHIPRKGDLEPLQDLLNEAGRYLSHLEVDYGMIGEDWTGKFRDSPSLMSIADPFVGQLDLSPCGALQTLNLGIPPRQLGTRLAHFVDILSQSAPASLREITFNVVFEEEHAQCDSAWPILDELLTGGRFPHLKVFMLREQWINGLIDPQQIEQKLPLACRKRIVYGKYVGRDRFVVGAIFA</sequence>
<proteinExistence type="predicted"/>
<organism evidence="1 2">
    <name type="scientific">Somion occarium</name>
    <dbReference type="NCBI Taxonomy" id="3059160"/>
    <lineage>
        <taxon>Eukaryota</taxon>
        <taxon>Fungi</taxon>
        <taxon>Dikarya</taxon>
        <taxon>Basidiomycota</taxon>
        <taxon>Agaricomycotina</taxon>
        <taxon>Agaricomycetes</taxon>
        <taxon>Polyporales</taxon>
        <taxon>Cerrenaceae</taxon>
        <taxon>Somion</taxon>
    </lineage>
</organism>
<protein>
    <recommendedName>
        <fullName evidence="3">F-box domain-containing protein</fullName>
    </recommendedName>
</protein>
<dbReference type="InterPro" id="IPR036047">
    <property type="entry name" value="F-box-like_dom_sf"/>
</dbReference>
<evidence type="ECO:0000313" key="2">
    <source>
        <dbReference type="Proteomes" id="UP001497453"/>
    </source>
</evidence>